<evidence type="ECO:0000313" key="3">
    <source>
        <dbReference type="Proteomes" id="UP001066276"/>
    </source>
</evidence>
<organism evidence="2 3">
    <name type="scientific">Pleurodeles waltl</name>
    <name type="common">Iberian ribbed newt</name>
    <dbReference type="NCBI Taxonomy" id="8319"/>
    <lineage>
        <taxon>Eukaryota</taxon>
        <taxon>Metazoa</taxon>
        <taxon>Chordata</taxon>
        <taxon>Craniata</taxon>
        <taxon>Vertebrata</taxon>
        <taxon>Euteleostomi</taxon>
        <taxon>Amphibia</taxon>
        <taxon>Batrachia</taxon>
        <taxon>Caudata</taxon>
        <taxon>Salamandroidea</taxon>
        <taxon>Salamandridae</taxon>
        <taxon>Pleurodelinae</taxon>
        <taxon>Pleurodeles</taxon>
    </lineage>
</organism>
<feature type="compositionally biased region" description="Basic and acidic residues" evidence="1">
    <location>
        <begin position="72"/>
        <end position="85"/>
    </location>
</feature>
<accession>A0AAV7S0X7</accession>
<comment type="caution">
    <text evidence="2">The sequence shown here is derived from an EMBL/GenBank/DDBJ whole genome shotgun (WGS) entry which is preliminary data.</text>
</comment>
<dbReference type="AlphaFoldDB" id="A0AAV7S0X7"/>
<dbReference type="Proteomes" id="UP001066276">
    <property type="component" value="Chromosome 5"/>
</dbReference>
<evidence type="ECO:0000313" key="2">
    <source>
        <dbReference type="EMBL" id="KAJ1158691.1"/>
    </source>
</evidence>
<name>A0AAV7S0X7_PLEWA</name>
<gene>
    <name evidence="2" type="ORF">NDU88_011379</name>
</gene>
<proteinExistence type="predicted"/>
<feature type="region of interest" description="Disordered" evidence="1">
    <location>
        <begin position="1"/>
        <end position="93"/>
    </location>
</feature>
<protein>
    <submittedName>
        <fullName evidence="2">Uncharacterized protein</fullName>
    </submittedName>
</protein>
<dbReference type="EMBL" id="JANPWB010000009">
    <property type="protein sequence ID" value="KAJ1158691.1"/>
    <property type="molecule type" value="Genomic_DNA"/>
</dbReference>
<sequence length="189" mass="20549">MAYSDNANPEMKTNTVSHKSRVRPGTERGPIHPPNTHPPAHTEEVNTRTGQFPHLPWDKRGSHSGHSSGRAGGHEGSSKGAKKDTALPASSRCVHLRPAETGGQFVTRSYILHPESTTAQTETKRGPTISQVPYPPARHHTWLLATISTRCDFTAPHHSSASEEVYAWLEELHIAESGSTEPHHAATGL</sequence>
<feature type="compositionally biased region" description="Polar residues" evidence="1">
    <location>
        <begin position="1"/>
        <end position="17"/>
    </location>
</feature>
<evidence type="ECO:0000256" key="1">
    <source>
        <dbReference type="SAM" id="MobiDB-lite"/>
    </source>
</evidence>
<reference evidence="2" key="1">
    <citation type="journal article" date="2022" name="bioRxiv">
        <title>Sequencing and chromosome-scale assembly of the giantPleurodeles waltlgenome.</title>
        <authorList>
            <person name="Brown T."/>
            <person name="Elewa A."/>
            <person name="Iarovenko S."/>
            <person name="Subramanian E."/>
            <person name="Araus A.J."/>
            <person name="Petzold A."/>
            <person name="Susuki M."/>
            <person name="Suzuki K.-i.T."/>
            <person name="Hayashi T."/>
            <person name="Toyoda A."/>
            <person name="Oliveira C."/>
            <person name="Osipova E."/>
            <person name="Leigh N.D."/>
            <person name="Simon A."/>
            <person name="Yun M.H."/>
        </authorList>
    </citation>
    <scope>NUCLEOTIDE SEQUENCE</scope>
    <source>
        <strain evidence="2">20211129_DDA</strain>
        <tissue evidence="2">Liver</tissue>
    </source>
</reference>
<keyword evidence="3" id="KW-1185">Reference proteome</keyword>